<evidence type="ECO:0000313" key="2">
    <source>
        <dbReference type="Proteomes" id="UP000076532"/>
    </source>
</evidence>
<accession>A0A166UVL8</accession>
<proteinExistence type="predicted"/>
<organism evidence="1 2">
    <name type="scientific">Athelia psychrophila</name>
    <dbReference type="NCBI Taxonomy" id="1759441"/>
    <lineage>
        <taxon>Eukaryota</taxon>
        <taxon>Fungi</taxon>
        <taxon>Dikarya</taxon>
        <taxon>Basidiomycota</taxon>
        <taxon>Agaricomycotina</taxon>
        <taxon>Agaricomycetes</taxon>
        <taxon>Agaricomycetidae</taxon>
        <taxon>Atheliales</taxon>
        <taxon>Atheliaceae</taxon>
        <taxon>Athelia</taxon>
    </lineage>
</organism>
<dbReference type="EMBL" id="KV417487">
    <property type="protein sequence ID" value="KZP32079.1"/>
    <property type="molecule type" value="Genomic_DNA"/>
</dbReference>
<keyword evidence="2" id="KW-1185">Reference proteome</keyword>
<reference evidence="1 2" key="1">
    <citation type="journal article" date="2016" name="Mol. Biol. Evol.">
        <title>Comparative Genomics of Early-Diverging Mushroom-Forming Fungi Provides Insights into the Origins of Lignocellulose Decay Capabilities.</title>
        <authorList>
            <person name="Nagy L.G."/>
            <person name="Riley R."/>
            <person name="Tritt A."/>
            <person name="Adam C."/>
            <person name="Daum C."/>
            <person name="Floudas D."/>
            <person name="Sun H."/>
            <person name="Yadav J.S."/>
            <person name="Pangilinan J."/>
            <person name="Larsson K.H."/>
            <person name="Matsuura K."/>
            <person name="Barry K."/>
            <person name="Labutti K."/>
            <person name="Kuo R."/>
            <person name="Ohm R.A."/>
            <person name="Bhattacharya S.S."/>
            <person name="Shirouzu T."/>
            <person name="Yoshinaga Y."/>
            <person name="Martin F.M."/>
            <person name="Grigoriev I.V."/>
            <person name="Hibbett D.S."/>
        </authorList>
    </citation>
    <scope>NUCLEOTIDE SEQUENCE [LARGE SCALE GENOMIC DNA]</scope>
    <source>
        <strain evidence="1 2">CBS 109695</strain>
    </source>
</reference>
<gene>
    <name evidence="1" type="ORF">FIBSPDRAFT_551907</name>
</gene>
<name>A0A166UVL8_9AGAM</name>
<sequence length="74" mass="8158">MQTSFLQFEMDPGSASCIAPLFVVGKRASKYALASLKPTPLLIPARLPYQAPQTPIPNAHGPLQNSICHHFFFF</sequence>
<dbReference type="Proteomes" id="UP000076532">
    <property type="component" value="Unassembled WGS sequence"/>
</dbReference>
<dbReference type="AlphaFoldDB" id="A0A166UVL8"/>
<protein>
    <submittedName>
        <fullName evidence="1">Uncharacterized protein</fullName>
    </submittedName>
</protein>
<evidence type="ECO:0000313" key="1">
    <source>
        <dbReference type="EMBL" id="KZP32079.1"/>
    </source>
</evidence>